<dbReference type="Gene3D" id="1.10.10.660">
    <property type="entry name" value="conserved protein of unknown function from Enterococcus faecalis V583"/>
    <property type="match status" value="1"/>
</dbReference>
<dbReference type="InterPro" id="IPR024033">
    <property type="entry name" value="OXTCase_su_AllG_h-dom"/>
</dbReference>
<sequence>MAEDIKVKIESANKDAIQKVLSSRPFLVDVRPAIEVLPDMKKRSIFHAGPPVDWKRMCGPMKGAVVATVIFEKWANSWDEAAKLVESGEVELSPNHDHDAVGPMAGVISPSMPVFVVRNEKHGNTNYGRIVENKVQFGAYDAQAIESLEFWSTVLAPAIRKALERIKRAGDKGIDLKSIMAKALYMGDELHNRPVAGTALFAVAIMPHMVETVEKEQLIKVIDYFAANEIFFLCLAMAACKATMNAASNIEHSTLVTAMARNGTDFGIKVSGLGNQWFTGPAGMIRGMYFPGFGDKDANPDMGDSAITETAGVGGFALADSPAILSLVGGTAEDALKYTKQMREITMASNDTFLVPIFDFQGTGTGIDIRKVVKTGILPVIDTAIAHREPGIGMIGAGLVNPPMEAFKGALREFARKYKL</sequence>
<evidence type="ECO:0008006" key="3">
    <source>
        <dbReference type="Google" id="ProtNLM"/>
    </source>
</evidence>
<dbReference type="Gene3D" id="3.90.1710.10">
    <property type="entry name" value="Enterococcus faecalis V583 domain"/>
    <property type="match status" value="1"/>
</dbReference>
<dbReference type="RefSeq" id="WP_075054756.1">
    <property type="nucleotide sequence ID" value="NZ_CP007536.1"/>
</dbReference>
<dbReference type="Proteomes" id="UP000027093">
    <property type="component" value="Chromosome"/>
</dbReference>
<proteinExistence type="predicted"/>
<dbReference type="Pfam" id="PF06545">
    <property type="entry name" value="AllG"/>
    <property type="match status" value="1"/>
</dbReference>
<dbReference type="InterPro" id="IPR009499">
    <property type="entry name" value="AllG-like"/>
</dbReference>
<evidence type="ECO:0000313" key="1">
    <source>
        <dbReference type="EMBL" id="AIC15850.1"/>
    </source>
</evidence>
<reference evidence="1 2" key="1">
    <citation type="journal article" date="2014" name="Int. J. Syst. Evol. Microbiol.">
        <title>Nitrososphaera viennensis gen. nov., sp. nov., an aerobic and mesophilic, ammonia-oxidizing archaeon from soil and a member of the archaeal phylum Thaumarchaeota.</title>
        <authorList>
            <person name="Stieglmeier M."/>
            <person name="Klingl A."/>
            <person name="Alves R.J."/>
            <person name="Rittmann S.K."/>
            <person name="Melcher M."/>
            <person name="Leisch N."/>
            <person name="Schleper C."/>
        </authorList>
    </citation>
    <scope>NUCLEOTIDE SEQUENCE [LARGE SCALE GENOMIC DNA]</scope>
    <source>
        <strain evidence="1">EN76</strain>
    </source>
</reference>
<protein>
    <recommendedName>
        <fullName evidence="3">DUF1116 domain-containing protein</fullName>
    </recommendedName>
</protein>
<gene>
    <name evidence="1" type="ORF">NVIE_015980</name>
</gene>
<organism evidence="1 2">
    <name type="scientific">Nitrososphaera viennensis EN76</name>
    <dbReference type="NCBI Taxonomy" id="926571"/>
    <lineage>
        <taxon>Archaea</taxon>
        <taxon>Nitrososphaerota</taxon>
        <taxon>Nitrososphaeria</taxon>
        <taxon>Nitrososphaerales</taxon>
        <taxon>Nitrososphaeraceae</taxon>
        <taxon>Nitrososphaera</taxon>
    </lineage>
</organism>
<accession>A0A060HKU8</accession>
<dbReference type="OrthoDB" id="371807at2157"/>
<keyword evidence="2" id="KW-1185">Reference proteome</keyword>
<dbReference type="STRING" id="926571.NVIE_015980"/>
<dbReference type="KEGG" id="nvn:NVIE_015980"/>
<dbReference type="AlphaFoldDB" id="A0A060HKU8"/>
<dbReference type="HOGENOM" id="CLU_036192_0_0_2"/>
<evidence type="ECO:0000313" key="2">
    <source>
        <dbReference type="Proteomes" id="UP000027093"/>
    </source>
</evidence>
<name>A0A060HKU8_9ARCH</name>
<dbReference type="EMBL" id="CP007536">
    <property type="protein sequence ID" value="AIC15850.1"/>
    <property type="molecule type" value="Genomic_DNA"/>
</dbReference>
<dbReference type="GeneID" id="74946865"/>
<dbReference type="Gene3D" id="3.90.1700.10">
    <property type="entry name" value="v583 domain like"/>
    <property type="match status" value="1"/>
</dbReference>